<dbReference type="EMBL" id="QXGK01000024">
    <property type="protein sequence ID" value="RSX52081.1"/>
    <property type="molecule type" value="Genomic_DNA"/>
</dbReference>
<protein>
    <submittedName>
        <fullName evidence="2">Peptidase, M23 family</fullName>
    </submittedName>
</protein>
<dbReference type="Pfam" id="PF01551">
    <property type="entry name" value="Peptidase_M23"/>
    <property type="match status" value="1"/>
</dbReference>
<dbReference type="Gene3D" id="2.70.70.10">
    <property type="entry name" value="Glucose Permease (Domain IIA)"/>
    <property type="match status" value="1"/>
</dbReference>
<dbReference type="InterPro" id="IPR011055">
    <property type="entry name" value="Dup_hybrid_motif"/>
</dbReference>
<dbReference type="CDD" id="cd12797">
    <property type="entry name" value="M23_peptidase"/>
    <property type="match status" value="1"/>
</dbReference>
<dbReference type="GO" id="GO:0004222">
    <property type="term" value="F:metalloendopeptidase activity"/>
    <property type="evidence" value="ECO:0007669"/>
    <property type="project" value="TreeGrafter"/>
</dbReference>
<gene>
    <name evidence="2" type="ORF">D2E24_1810</name>
</gene>
<accession>A0A430FH09</accession>
<dbReference type="Proteomes" id="UP000287470">
    <property type="component" value="Unassembled WGS sequence"/>
</dbReference>
<comment type="caution">
    <text evidence="2">The sequence shown here is derived from an EMBL/GenBank/DDBJ whole genome shotgun (WGS) entry which is preliminary data.</text>
</comment>
<reference evidence="2 3" key="1">
    <citation type="submission" date="2018-09" db="EMBL/GenBank/DDBJ databases">
        <title>Characterization of the phylogenetic diversity of five novel species belonging to the genus Bifidobacterium.</title>
        <authorList>
            <person name="Lugli G.A."/>
            <person name="Duranti S."/>
            <person name="Milani C."/>
        </authorList>
    </citation>
    <scope>NUCLEOTIDE SEQUENCE [LARGE SCALE GENOMIC DNA]</scope>
    <source>
        <strain evidence="2 3">2033B</strain>
    </source>
</reference>
<proteinExistence type="predicted"/>
<evidence type="ECO:0000259" key="1">
    <source>
        <dbReference type="Pfam" id="PF01551"/>
    </source>
</evidence>
<dbReference type="AlphaFoldDB" id="A0A430FH09"/>
<feature type="domain" description="M23ase beta-sheet core" evidence="1">
    <location>
        <begin position="62"/>
        <end position="156"/>
    </location>
</feature>
<organism evidence="2 3">
    <name type="scientific">Bifidobacterium samirii</name>
    <dbReference type="NCBI Taxonomy" id="2306974"/>
    <lineage>
        <taxon>Bacteria</taxon>
        <taxon>Bacillati</taxon>
        <taxon>Actinomycetota</taxon>
        <taxon>Actinomycetes</taxon>
        <taxon>Bifidobacteriales</taxon>
        <taxon>Bifidobacteriaceae</taxon>
        <taxon>Bifidobacterium</taxon>
    </lineage>
</organism>
<dbReference type="PANTHER" id="PTHR21666:SF270">
    <property type="entry name" value="MUREIN HYDROLASE ACTIVATOR ENVC"/>
    <property type="match status" value="1"/>
</dbReference>
<keyword evidence="3" id="KW-1185">Reference proteome</keyword>
<dbReference type="PANTHER" id="PTHR21666">
    <property type="entry name" value="PEPTIDASE-RELATED"/>
    <property type="match status" value="1"/>
</dbReference>
<dbReference type="SUPFAM" id="SSF51261">
    <property type="entry name" value="Duplicated hybrid motif"/>
    <property type="match status" value="1"/>
</dbReference>
<dbReference type="InterPro" id="IPR050570">
    <property type="entry name" value="Cell_wall_metabolism_enzyme"/>
</dbReference>
<evidence type="ECO:0000313" key="3">
    <source>
        <dbReference type="Proteomes" id="UP000287470"/>
    </source>
</evidence>
<evidence type="ECO:0000313" key="2">
    <source>
        <dbReference type="EMBL" id="RSX52081.1"/>
    </source>
</evidence>
<name>A0A430FH09_9BIFI</name>
<dbReference type="InterPro" id="IPR016047">
    <property type="entry name" value="M23ase_b-sheet_dom"/>
</dbReference>
<sequence length="171" mass="18044">MTASLCATGALACTLTGGMTGMPVRADDAVPETGCTTVMTWPVERPKVTSPFDEPEQRWLAGHRGVDLEAEAGTELTAPADGTVSFAGKVGGKSVVSLNHGNGMTSSFEPAATDLDVGASVLRGEPFARSDGKSDHCDDACVHWGVRRSKDDYLDPQRLVSKRRIALKPVE</sequence>